<keyword evidence="2" id="KW-1185">Reference proteome</keyword>
<proteinExistence type="predicted"/>
<sequence length="153" mass="16432">MTKPHPDVLRYGAPFVIGRAVVQALQAAEGLQGAVLCDNPVTAADLSTGDRVLLVEDQADKPRGDQPGQRARRSYGFALGVISRTDSARQDAHADYRLAKRTVLECLPLLAQMGIEIEGGGMVEGDVRYRIENIDVGGALVQGLFTLAYRDPA</sequence>
<dbReference type="RefSeq" id="WP_046240450.1">
    <property type="nucleotide sequence ID" value="NZ_CBCSDN010000019.1"/>
</dbReference>
<reference evidence="1 2" key="1">
    <citation type="submission" date="2016-09" db="EMBL/GenBank/DDBJ databases">
        <title>Complete genome sequence of Deltia acidovorans CM13 isolated from murine proximal colonic tissue.</title>
        <authorList>
            <person name="Saffarian A."/>
        </authorList>
    </citation>
    <scope>NUCLEOTIDE SEQUENCE [LARGE SCALE GENOMIC DNA]</scope>
    <source>
        <strain evidence="1 2">CM13</strain>
    </source>
</reference>
<evidence type="ECO:0000313" key="2">
    <source>
        <dbReference type="Proteomes" id="UP000095607"/>
    </source>
</evidence>
<gene>
    <name evidence="1" type="ORF">BI380_11030</name>
</gene>
<accession>A0ABM6E324</accession>
<dbReference type="Proteomes" id="UP000095607">
    <property type="component" value="Chromosome"/>
</dbReference>
<dbReference type="EMBL" id="CP017420">
    <property type="protein sequence ID" value="AOV01851.1"/>
    <property type="molecule type" value="Genomic_DNA"/>
</dbReference>
<organism evidence="1 2">
    <name type="scientific">Delftia tsuruhatensis</name>
    <dbReference type="NCBI Taxonomy" id="180282"/>
    <lineage>
        <taxon>Bacteria</taxon>
        <taxon>Pseudomonadati</taxon>
        <taxon>Pseudomonadota</taxon>
        <taxon>Betaproteobacteria</taxon>
        <taxon>Burkholderiales</taxon>
        <taxon>Comamonadaceae</taxon>
        <taxon>Delftia</taxon>
    </lineage>
</organism>
<evidence type="ECO:0000313" key="1">
    <source>
        <dbReference type="EMBL" id="AOV01851.1"/>
    </source>
</evidence>
<name>A0ABM6E324_9BURK</name>
<protein>
    <submittedName>
        <fullName evidence="1">Uncharacterized protein</fullName>
    </submittedName>
</protein>